<evidence type="ECO:0000313" key="4">
    <source>
        <dbReference type="Proteomes" id="UP001210380"/>
    </source>
</evidence>
<dbReference type="Proteomes" id="UP001210380">
    <property type="component" value="Unassembled WGS sequence"/>
</dbReference>
<keyword evidence="2" id="KW-0812">Transmembrane</keyword>
<protein>
    <submittedName>
        <fullName evidence="3">Uncharacterized protein</fullName>
    </submittedName>
</protein>
<evidence type="ECO:0000256" key="2">
    <source>
        <dbReference type="SAM" id="Phobius"/>
    </source>
</evidence>
<reference evidence="3 4" key="1">
    <citation type="submission" date="2022-11" db="EMBL/GenBank/DDBJ databases">
        <title>Draft genome sequence of Saccharopolyspora sp. WRP15-2 isolated from rhizosphere soils of wild rice in Thailand.</title>
        <authorList>
            <person name="Duangmal K."/>
            <person name="Kammanee S."/>
            <person name="Muangham S."/>
        </authorList>
    </citation>
    <scope>NUCLEOTIDE SEQUENCE [LARGE SCALE GENOMIC DNA]</scope>
    <source>
        <strain evidence="3 4">WRP15-2</strain>
    </source>
</reference>
<dbReference type="RefSeq" id="WP_270949687.1">
    <property type="nucleotide sequence ID" value="NZ_JAQGLA010000023.1"/>
</dbReference>
<keyword evidence="4" id="KW-1185">Reference proteome</keyword>
<feature type="transmembrane region" description="Helical" evidence="2">
    <location>
        <begin position="64"/>
        <end position="81"/>
    </location>
</feature>
<feature type="region of interest" description="Disordered" evidence="1">
    <location>
        <begin position="120"/>
        <end position="145"/>
    </location>
</feature>
<name>A0ABT4UZB2_9PSEU</name>
<organism evidence="3 4">
    <name type="scientific">Saccharopolyspora oryzae</name>
    <dbReference type="NCBI Taxonomy" id="2997343"/>
    <lineage>
        <taxon>Bacteria</taxon>
        <taxon>Bacillati</taxon>
        <taxon>Actinomycetota</taxon>
        <taxon>Actinomycetes</taxon>
        <taxon>Pseudonocardiales</taxon>
        <taxon>Pseudonocardiaceae</taxon>
        <taxon>Saccharopolyspora</taxon>
    </lineage>
</organism>
<proteinExistence type="predicted"/>
<dbReference type="EMBL" id="JAQGLA010000023">
    <property type="protein sequence ID" value="MDA3627052.1"/>
    <property type="molecule type" value="Genomic_DNA"/>
</dbReference>
<feature type="transmembrane region" description="Helical" evidence="2">
    <location>
        <begin position="40"/>
        <end position="57"/>
    </location>
</feature>
<keyword evidence="2" id="KW-0472">Membrane</keyword>
<sequence length="145" mass="14892">MRESGPPVAGAATASAVGFFVAVAGMVPAGAASWWSGEPVAALAVLGIVVLGYACAIRNLPGSLMTALLCWMFLNSFVIHAHGDLIWEGSADLARLAALVGAALIGTACGCAAVRSHEQPEPQIPATRRAPETEHIRTLEPLNHG</sequence>
<feature type="transmembrane region" description="Helical" evidence="2">
    <location>
        <begin position="93"/>
        <end position="114"/>
    </location>
</feature>
<keyword evidence="2" id="KW-1133">Transmembrane helix</keyword>
<feature type="transmembrane region" description="Helical" evidence="2">
    <location>
        <begin position="12"/>
        <end position="34"/>
    </location>
</feature>
<accession>A0ABT4UZB2</accession>
<feature type="compositionally biased region" description="Basic and acidic residues" evidence="1">
    <location>
        <begin position="129"/>
        <end position="138"/>
    </location>
</feature>
<evidence type="ECO:0000256" key="1">
    <source>
        <dbReference type="SAM" id="MobiDB-lite"/>
    </source>
</evidence>
<evidence type="ECO:0000313" key="3">
    <source>
        <dbReference type="EMBL" id="MDA3627052.1"/>
    </source>
</evidence>
<comment type="caution">
    <text evidence="3">The sequence shown here is derived from an EMBL/GenBank/DDBJ whole genome shotgun (WGS) entry which is preliminary data.</text>
</comment>
<gene>
    <name evidence="3" type="ORF">OU415_16530</name>
</gene>